<dbReference type="GO" id="GO:0019900">
    <property type="term" value="F:kinase binding"/>
    <property type="evidence" value="ECO:0007669"/>
    <property type="project" value="UniProtKB-UniRule"/>
</dbReference>
<dbReference type="GO" id="GO:0016020">
    <property type="term" value="C:membrane"/>
    <property type="evidence" value="ECO:0007669"/>
    <property type="project" value="UniProtKB-SubCell"/>
</dbReference>
<dbReference type="GO" id="GO:0019722">
    <property type="term" value="P:calcium-mediated signaling"/>
    <property type="evidence" value="ECO:0007669"/>
    <property type="project" value="UniProtKB-UniRule"/>
</dbReference>
<comment type="similarity">
    <text evidence="2 3">Belongs to the calcineurin regulatory subunit family.</text>
</comment>
<evidence type="ECO:0000313" key="5">
    <source>
        <dbReference type="EMBL" id="KAF5777495.1"/>
    </source>
</evidence>
<dbReference type="OrthoDB" id="191686at2759"/>
<dbReference type="OMA" id="NSYILEW"/>
<keyword evidence="3" id="KW-0479">Metal-binding</keyword>
<comment type="function">
    <text evidence="3">Acts as a calcium sensor. CBL proteins interact with CIPK serine-threonine protein kinases. Binding of a CBL protein to the regulatory NAF domain of a CIPK protein lead to the activation of the kinase in a calcium-dependent manner.</text>
</comment>
<dbReference type="PANTHER" id="PTHR23056">
    <property type="entry name" value="CALCINEURIN B"/>
    <property type="match status" value="1"/>
</dbReference>
<keyword evidence="1 3" id="KW-0677">Repeat</keyword>
<comment type="subcellular location">
    <subcellularLocation>
        <location evidence="3">Membrane</location>
    </subcellularLocation>
</comment>
<dbReference type="Gramene" id="mRNA:HanXRQr2_Chr12g0536381">
    <property type="protein sequence ID" value="mRNA:HanXRQr2_Chr12g0536381"/>
    <property type="gene ID" value="HanXRQr2_Chr12g0536381"/>
</dbReference>
<organism evidence="6 7">
    <name type="scientific">Helianthus annuus</name>
    <name type="common">Common sunflower</name>
    <dbReference type="NCBI Taxonomy" id="4232"/>
    <lineage>
        <taxon>Eukaryota</taxon>
        <taxon>Viridiplantae</taxon>
        <taxon>Streptophyta</taxon>
        <taxon>Embryophyta</taxon>
        <taxon>Tracheophyta</taxon>
        <taxon>Spermatophyta</taxon>
        <taxon>Magnoliopsida</taxon>
        <taxon>eudicotyledons</taxon>
        <taxon>Gunneridae</taxon>
        <taxon>Pentapetalae</taxon>
        <taxon>asterids</taxon>
        <taxon>campanulids</taxon>
        <taxon>Asterales</taxon>
        <taxon>Asteraceae</taxon>
        <taxon>Asteroideae</taxon>
        <taxon>Heliantheae alliance</taxon>
        <taxon>Heliantheae</taxon>
        <taxon>Helianthus</taxon>
    </lineage>
</organism>
<dbReference type="EMBL" id="CM007901">
    <property type="protein sequence ID" value="OTG04764.1"/>
    <property type="molecule type" value="Genomic_DNA"/>
</dbReference>
<evidence type="ECO:0000313" key="7">
    <source>
        <dbReference type="Proteomes" id="UP000215914"/>
    </source>
</evidence>
<dbReference type="InterPro" id="IPR002048">
    <property type="entry name" value="EF_hand_dom"/>
</dbReference>
<evidence type="ECO:0000259" key="4">
    <source>
        <dbReference type="PROSITE" id="PS50222"/>
    </source>
</evidence>
<feature type="domain" description="EF-hand" evidence="4">
    <location>
        <begin position="65"/>
        <end position="92"/>
    </location>
</feature>
<dbReference type="GO" id="GO:0005509">
    <property type="term" value="F:calcium ion binding"/>
    <property type="evidence" value="ECO:0007669"/>
    <property type="project" value="UniProtKB-UniRule"/>
</dbReference>
<dbReference type="InterPro" id="IPR045198">
    <property type="entry name" value="CNBL1-10"/>
</dbReference>
<keyword evidence="3" id="KW-0472">Membrane</keyword>
<dbReference type="AlphaFoldDB" id="A0A251T1F0"/>
<reference evidence="5" key="3">
    <citation type="submission" date="2020-06" db="EMBL/GenBank/DDBJ databases">
        <title>Helianthus annuus Genome sequencing and assembly Release 2.</title>
        <authorList>
            <person name="Gouzy J."/>
            <person name="Langlade N."/>
            <person name="Munos S."/>
        </authorList>
    </citation>
    <scope>NUCLEOTIDE SEQUENCE</scope>
    <source>
        <tissue evidence="5">Leaves</tissue>
    </source>
</reference>
<evidence type="ECO:0000256" key="2">
    <source>
        <dbReference type="ARBA" id="ARBA00023774"/>
    </source>
</evidence>
<name>A0A251T1F0_HELAN</name>
<feature type="domain" description="EF-hand" evidence="4">
    <location>
        <begin position="99"/>
        <end position="134"/>
    </location>
</feature>
<dbReference type="Gene3D" id="1.10.238.10">
    <property type="entry name" value="EF-hand"/>
    <property type="match status" value="1"/>
</dbReference>
<dbReference type="InParanoid" id="A0A251T1F0"/>
<evidence type="ECO:0000256" key="3">
    <source>
        <dbReference type="RuleBase" id="RU369080"/>
    </source>
</evidence>
<dbReference type="PROSITE" id="PS50222">
    <property type="entry name" value="EF_HAND_2"/>
    <property type="match status" value="2"/>
</dbReference>
<dbReference type="Proteomes" id="UP000215914">
    <property type="component" value="Chromosome 12"/>
</dbReference>
<keyword evidence="3" id="KW-0106">Calcium</keyword>
<dbReference type="PANTHER" id="PTHR23056:SF110">
    <property type="entry name" value="CALMODULIN"/>
    <property type="match status" value="1"/>
</dbReference>
<protein>
    <recommendedName>
        <fullName evidence="3">Calcineurin B-like protein</fullName>
    </recommendedName>
</protein>
<dbReference type="InterPro" id="IPR011992">
    <property type="entry name" value="EF-hand-dom_pair"/>
</dbReference>
<proteinExistence type="inferred from homology"/>
<dbReference type="SUPFAM" id="SSF47473">
    <property type="entry name" value="EF-hand"/>
    <property type="match status" value="1"/>
</dbReference>
<keyword evidence="7" id="KW-1185">Reference proteome</keyword>
<gene>
    <name evidence="6" type="ORF">HannXRQ_Chr12g0366001</name>
    <name evidence="5" type="ORF">HanXRQr2_Chr12g0536381</name>
</gene>
<dbReference type="Pfam" id="PF13499">
    <property type="entry name" value="EF-hand_7"/>
    <property type="match status" value="1"/>
</dbReference>
<reference evidence="6" key="2">
    <citation type="submission" date="2017-02" db="EMBL/GenBank/DDBJ databases">
        <title>Sunflower complete genome.</title>
        <authorList>
            <person name="Langlade N."/>
            <person name="Munos S."/>
        </authorList>
    </citation>
    <scope>NUCLEOTIDE SEQUENCE [LARGE SCALE GENOMIC DNA]</scope>
    <source>
        <tissue evidence="6">Leaves</tissue>
    </source>
</reference>
<dbReference type="CDD" id="cd00051">
    <property type="entry name" value="EFh"/>
    <property type="match status" value="1"/>
</dbReference>
<reference evidence="5 7" key="1">
    <citation type="journal article" date="2017" name="Nature">
        <title>The sunflower genome provides insights into oil metabolism, flowering and Asterid evolution.</title>
        <authorList>
            <person name="Badouin H."/>
            <person name="Gouzy J."/>
            <person name="Grassa C.J."/>
            <person name="Murat F."/>
            <person name="Staton S.E."/>
            <person name="Cottret L."/>
            <person name="Lelandais-Briere C."/>
            <person name="Owens G.L."/>
            <person name="Carrere S."/>
            <person name="Mayjonade B."/>
            <person name="Legrand L."/>
            <person name="Gill N."/>
            <person name="Kane N.C."/>
            <person name="Bowers J.E."/>
            <person name="Hubner S."/>
            <person name="Bellec A."/>
            <person name="Berard A."/>
            <person name="Berges H."/>
            <person name="Blanchet N."/>
            <person name="Boniface M.C."/>
            <person name="Brunel D."/>
            <person name="Catrice O."/>
            <person name="Chaidir N."/>
            <person name="Claudel C."/>
            <person name="Donnadieu C."/>
            <person name="Faraut T."/>
            <person name="Fievet G."/>
            <person name="Helmstetter N."/>
            <person name="King M."/>
            <person name="Knapp S.J."/>
            <person name="Lai Z."/>
            <person name="Le Paslier M.C."/>
            <person name="Lippi Y."/>
            <person name="Lorenzon L."/>
            <person name="Mandel J.R."/>
            <person name="Marage G."/>
            <person name="Marchand G."/>
            <person name="Marquand E."/>
            <person name="Bret-Mestries E."/>
            <person name="Morien E."/>
            <person name="Nambeesan S."/>
            <person name="Nguyen T."/>
            <person name="Pegot-Espagnet P."/>
            <person name="Pouilly N."/>
            <person name="Raftis F."/>
            <person name="Sallet E."/>
            <person name="Schiex T."/>
            <person name="Thomas J."/>
            <person name="Vandecasteele C."/>
            <person name="Vares D."/>
            <person name="Vear F."/>
            <person name="Vautrin S."/>
            <person name="Crespi M."/>
            <person name="Mangin B."/>
            <person name="Burke J.M."/>
            <person name="Salse J."/>
            <person name="Munos S."/>
            <person name="Vincourt P."/>
            <person name="Rieseberg L.H."/>
            <person name="Langlade N.B."/>
        </authorList>
    </citation>
    <scope>NUCLEOTIDE SEQUENCE [LARGE SCALE GENOMIC DNA]</scope>
    <source>
        <strain evidence="7">cv. SF193</strain>
        <tissue evidence="5">Leaves</tissue>
    </source>
</reference>
<accession>A0A251T1F0</accession>
<evidence type="ECO:0000313" key="6">
    <source>
        <dbReference type="EMBL" id="OTG04764.1"/>
    </source>
</evidence>
<evidence type="ECO:0000256" key="1">
    <source>
        <dbReference type="ARBA" id="ARBA00022737"/>
    </source>
</evidence>
<comment type="subunit">
    <text evidence="3">Homodimer. Interacts with CIPK.</text>
</comment>
<dbReference type="STRING" id="4232.A0A251T1F0"/>
<dbReference type="EMBL" id="MNCJ02000327">
    <property type="protein sequence ID" value="KAF5777495.1"/>
    <property type="molecule type" value="Genomic_DNA"/>
</dbReference>
<sequence length="164" mass="18646">MGCIYSTVAKHTPGYENPALLADETLFTMIEVEALYELFNKLSSSIIDDGLIHKISMNFSGSTVVFRLYDLRGTGFIEREELKEMVLLHESDLVLSEDIIEMIVEKTFSDEDIKGDRKIDEDEWKQFVARNPSLIKNMTLPYLKDITLAFPSSVLSSEVEDAKI</sequence>